<feature type="transmembrane region" description="Helical" evidence="1">
    <location>
        <begin position="83"/>
        <end position="102"/>
    </location>
</feature>
<dbReference type="EMBL" id="AM920427">
    <property type="protein sequence ID" value="CAP79888.1"/>
    <property type="molecule type" value="Genomic_DNA"/>
</dbReference>
<dbReference type="AlphaFoldDB" id="B6H039"/>
<evidence type="ECO:0000313" key="3">
    <source>
        <dbReference type="Proteomes" id="UP000000724"/>
    </source>
</evidence>
<organism evidence="2 3">
    <name type="scientific">Penicillium rubens (strain ATCC 28089 / DSM 1075 / NRRL 1951 / Wisconsin 54-1255)</name>
    <name type="common">Penicillium chrysogenum</name>
    <dbReference type="NCBI Taxonomy" id="500485"/>
    <lineage>
        <taxon>Eukaryota</taxon>
        <taxon>Fungi</taxon>
        <taxon>Dikarya</taxon>
        <taxon>Ascomycota</taxon>
        <taxon>Pezizomycotina</taxon>
        <taxon>Eurotiomycetes</taxon>
        <taxon>Eurotiomycetidae</taxon>
        <taxon>Eurotiales</taxon>
        <taxon>Aspergillaceae</taxon>
        <taxon>Penicillium</taxon>
        <taxon>Penicillium chrysogenum species complex</taxon>
    </lineage>
</organism>
<dbReference type="HOGENOM" id="CLU_2237466_0_0_1"/>
<evidence type="ECO:0000256" key="1">
    <source>
        <dbReference type="SAM" id="Phobius"/>
    </source>
</evidence>
<keyword evidence="1" id="KW-0472">Membrane</keyword>
<sequence>MASCEMRVAFCLCFDGVVDCCKEYTWTDSSGTGENARMISPGTSTFQHLPRTEPRKGRTLTTLTTLKTKRQQMSRGRPREKDLKLVLLVLFFIFIPLASLSLDVL</sequence>
<protein>
    <submittedName>
        <fullName evidence="2">Uncharacterized protein</fullName>
    </submittedName>
</protein>
<proteinExistence type="predicted"/>
<keyword evidence="3" id="KW-1185">Reference proteome</keyword>
<evidence type="ECO:0000313" key="2">
    <source>
        <dbReference type="EMBL" id="CAP79888.1"/>
    </source>
</evidence>
<keyword evidence="1" id="KW-0812">Transmembrane</keyword>
<keyword evidence="1" id="KW-1133">Transmembrane helix</keyword>
<dbReference type="Proteomes" id="UP000000724">
    <property type="component" value="Contig Pc00c12"/>
</dbReference>
<gene>
    <name evidence="2" type="ORF">Pc12g02610</name>
    <name evidence="2" type="ORF">PCH_Pc12g02610</name>
</gene>
<dbReference type="VEuPathDB" id="FungiDB:PCH_Pc12g02610"/>
<accession>B6H039</accession>
<reference evidence="2 3" key="1">
    <citation type="journal article" date="2008" name="Nat. Biotechnol.">
        <title>Genome sequencing and analysis of the filamentous fungus Penicillium chrysogenum.</title>
        <authorList>
            <person name="van den Berg M.A."/>
            <person name="Albang R."/>
            <person name="Albermann K."/>
            <person name="Badger J.H."/>
            <person name="Daran J.-M."/>
            <person name="Driessen A.J.M."/>
            <person name="Garcia-Estrada C."/>
            <person name="Fedorova N.D."/>
            <person name="Harris D.M."/>
            <person name="Heijne W.H.M."/>
            <person name="Joardar V.S."/>
            <person name="Kiel J.A.K.W."/>
            <person name="Kovalchuk A."/>
            <person name="Martin J.F."/>
            <person name="Nierman W.C."/>
            <person name="Nijland J.G."/>
            <person name="Pronk J.T."/>
            <person name="Roubos J.A."/>
            <person name="van der Klei I.J."/>
            <person name="van Peij N.N.M.E."/>
            <person name="Veenhuis M."/>
            <person name="von Doehren H."/>
            <person name="Wagner C."/>
            <person name="Wortman J.R."/>
            <person name="Bovenberg R.A.L."/>
        </authorList>
    </citation>
    <scope>NUCLEOTIDE SEQUENCE [LARGE SCALE GENOMIC DNA]</scope>
    <source>
        <strain evidence="3">ATCC 28089 / DSM 1075 / NRRL 1951 / Wisconsin 54-1255</strain>
    </source>
</reference>
<name>B6H039_PENRW</name>